<keyword evidence="1" id="KW-0812">Transmembrane</keyword>
<dbReference type="EMBL" id="LT840185">
    <property type="protein sequence ID" value="SMF62218.1"/>
    <property type="molecule type" value="Genomic_DNA"/>
</dbReference>
<evidence type="ECO:0000313" key="3">
    <source>
        <dbReference type="Proteomes" id="UP000192934"/>
    </source>
</evidence>
<feature type="transmembrane region" description="Helical" evidence="1">
    <location>
        <begin position="317"/>
        <end position="335"/>
    </location>
</feature>
<evidence type="ECO:0000256" key="1">
    <source>
        <dbReference type="SAM" id="Phobius"/>
    </source>
</evidence>
<proteinExistence type="predicted"/>
<keyword evidence="1" id="KW-1133">Transmembrane helix</keyword>
<feature type="transmembrane region" description="Helical" evidence="1">
    <location>
        <begin position="230"/>
        <end position="248"/>
    </location>
</feature>
<reference evidence="3" key="1">
    <citation type="submission" date="2017-04" db="EMBL/GenBank/DDBJ databases">
        <authorList>
            <person name="Varghese N."/>
            <person name="Submissions S."/>
        </authorList>
    </citation>
    <scope>NUCLEOTIDE SEQUENCE [LARGE SCALE GENOMIC DNA]</scope>
    <source>
        <strain evidence="3">Dd16</strain>
    </source>
</reference>
<feature type="transmembrane region" description="Helical" evidence="1">
    <location>
        <begin position="29"/>
        <end position="47"/>
    </location>
</feature>
<organism evidence="2 3">
    <name type="scientific">Allosphingosinicella indica</name>
    <dbReference type="NCBI Taxonomy" id="941907"/>
    <lineage>
        <taxon>Bacteria</taxon>
        <taxon>Pseudomonadati</taxon>
        <taxon>Pseudomonadota</taxon>
        <taxon>Alphaproteobacteria</taxon>
        <taxon>Sphingomonadales</taxon>
        <taxon>Sphingomonadaceae</taxon>
        <taxon>Allosphingosinicella</taxon>
    </lineage>
</organism>
<evidence type="ECO:0000313" key="2">
    <source>
        <dbReference type="EMBL" id="SMF62218.1"/>
    </source>
</evidence>
<feature type="transmembrane region" description="Helical" evidence="1">
    <location>
        <begin position="260"/>
        <end position="282"/>
    </location>
</feature>
<feature type="transmembrane region" description="Helical" evidence="1">
    <location>
        <begin position="159"/>
        <end position="185"/>
    </location>
</feature>
<dbReference type="OrthoDB" id="5373240at2"/>
<protein>
    <submittedName>
        <fullName evidence="2">EpsG family protein</fullName>
    </submittedName>
</protein>
<feature type="transmembrane region" description="Helical" evidence="1">
    <location>
        <begin position="119"/>
        <end position="139"/>
    </location>
</feature>
<sequence>MFPYWVLFSAYAIGSVGNRLGSPETARRSMLFALLAGFTVLFIGLRYQVGADWDNYEIIYDTVSRMSWDAIPTQSDPAYMALNAVAYGLDLDIWFVNLICAAIFIWGLSQFAKRQPNPWLAFVVAVPYLVIVVGMGYTRQAVAIGLVMASIGRFEGGRYVRFILLVILAAAFHKSSIIVLPLIALSAVRHRFVIYATAAAMAAILFLLFLDVFLDAILSSYFETEMSSQGAAIRVAMNIPPALLFLAFQKRFVISEQERLIWRNFSFAVIASIAGLAVASSSTVVDRLALYLIPLQIFVLSRLPYAFPIKRRENIQLLIGVFLYSAAVQVVWLLLADHAEYWLPYQVSALT</sequence>
<keyword evidence="1" id="KW-0472">Membrane</keyword>
<dbReference type="RefSeq" id="WP_085217757.1">
    <property type="nucleotide sequence ID" value="NZ_LT840185.1"/>
</dbReference>
<feature type="transmembrane region" description="Helical" evidence="1">
    <location>
        <begin position="93"/>
        <end position="112"/>
    </location>
</feature>
<keyword evidence="3" id="KW-1185">Reference proteome</keyword>
<dbReference type="AlphaFoldDB" id="A0A1X7G1J5"/>
<feature type="transmembrane region" description="Helical" evidence="1">
    <location>
        <begin position="192"/>
        <end position="210"/>
    </location>
</feature>
<dbReference type="Proteomes" id="UP000192934">
    <property type="component" value="Chromosome I"/>
</dbReference>
<gene>
    <name evidence="2" type="ORF">SAMN06295910_0970</name>
</gene>
<name>A0A1X7G1J5_9SPHN</name>
<dbReference type="InterPro" id="IPR049458">
    <property type="entry name" value="EpsG-like"/>
</dbReference>
<dbReference type="Pfam" id="PF14897">
    <property type="entry name" value="EpsG"/>
    <property type="match status" value="1"/>
</dbReference>
<dbReference type="STRING" id="941907.SAMN06295910_0970"/>
<feature type="transmembrane region" description="Helical" evidence="1">
    <location>
        <begin position="288"/>
        <end position="305"/>
    </location>
</feature>
<accession>A0A1X7G1J5</accession>